<feature type="domain" description="HIT" evidence="2">
    <location>
        <begin position="13"/>
        <end position="121"/>
    </location>
</feature>
<dbReference type="GO" id="GO:0008168">
    <property type="term" value="F:methyltransferase activity"/>
    <property type="evidence" value="ECO:0007669"/>
    <property type="project" value="UniProtKB-KW"/>
</dbReference>
<dbReference type="PROSITE" id="PS51084">
    <property type="entry name" value="HIT_2"/>
    <property type="match status" value="1"/>
</dbReference>
<dbReference type="SUPFAM" id="SSF54197">
    <property type="entry name" value="HIT-like"/>
    <property type="match status" value="1"/>
</dbReference>
<keyword evidence="4" id="KW-1185">Reference proteome</keyword>
<dbReference type="GO" id="GO:0032259">
    <property type="term" value="P:methylation"/>
    <property type="evidence" value="ECO:0007669"/>
    <property type="project" value="UniProtKB-KW"/>
</dbReference>
<name>A0ABW4KZK6_9MICO</name>
<dbReference type="Proteomes" id="UP001597277">
    <property type="component" value="Unassembled WGS sequence"/>
</dbReference>
<dbReference type="Gene3D" id="3.30.428.10">
    <property type="entry name" value="HIT-like"/>
    <property type="match status" value="1"/>
</dbReference>
<keyword evidence="3" id="KW-0489">Methyltransferase</keyword>
<gene>
    <name evidence="3" type="ORF">ACFSE6_00105</name>
</gene>
<dbReference type="PANTHER" id="PTHR46648:SF1">
    <property type="entry name" value="ADENOSINE 5'-MONOPHOSPHORAMIDASE HNT1"/>
    <property type="match status" value="1"/>
</dbReference>
<reference evidence="4" key="1">
    <citation type="journal article" date="2019" name="Int. J. Syst. Evol. Microbiol.">
        <title>The Global Catalogue of Microorganisms (GCM) 10K type strain sequencing project: providing services to taxonomists for standard genome sequencing and annotation.</title>
        <authorList>
            <consortium name="The Broad Institute Genomics Platform"/>
            <consortium name="The Broad Institute Genome Sequencing Center for Infectious Disease"/>
            <person name="Wu L."/>
            <person name="Ma J."/>
        </authorList>
    </citation>
    <scope>NUCLEOTIDE SEQUENCE [LARGE SCALE GENOMIC DNA]</scope>
    <source>
        <strain evidence="4">JCM 17130</strain>
    </source>
</reference>
<evidence type="ECO:0000256" key="1">
    <source>
        <dbReference type="PROSITE-ProRule" id="PRU00464"/>
    </source>
</evidence>
<comment type="caution">
    <text evidence="3">The sequence shown here is derived from an EMBL/GenBank/DDBJ whole genome shotgun (WGS) entry which is preliminary data.</text>
</comment>
<evidence type="ECO:0000259" key="2">
    <source>
        <dbReference type="PROSITE" id="PS51084"/>
    </source>
</evidence>
<dbReference type="InterPro" id="IPR036265">
    <property type="entry name" value="HIT-like_sf"/>
</dbReference>
<dbReference type="PRINTS" id="PR00332">
    <property type="entry name" value="HISTRIAD"/>
</dbReference>
<proteinExistence type="predicted"/>
<sequence length="156" mass="16503">MTTPGGSARTTCLFCRIADATEPASVVHADDAVVAFLDTAPVNAGHVLVAPRRHASGLTGLSDRDGVAVWRVAHRVAVALRKNPTWSEGVNLHLSDGEIAGQSVGHVHMHVIPRRTSDGMRIVEDNPPQRPSRGELDAVARDLAAALRQCAGEPRG</sequence>
<feature type="short sequence motif" description="Histidine triad motif" evidence="1">
    <location>
        <begin position="106"/>
        <end position="110"/>
    </location>
</feature>
<dbReference type="RefSeq" id="WP_388001673.1">
    <property type="nucleotide sequence ID" value="NZ_JBHUEE010000001.1"/>
</dbReference>
<dbReference type="EC" id="2.1.1.-" evidence="3"/>
<evidence type="ECO:0000313" key="4">
    <source>
        <dbReference type="Proteomes" id="UP001597277"/>
    </source>
</evidence>
<protein>
    <submittedName>
        <fullName evidence="3">HIT family protein</fullName>
        <ecNumber evidence="3">2.1.1.-</ecNumber>
    </submittedName>
</protein>
<evidence type="ECO:0000313" key="3">
    <source>
        <dbReference type="EMBL" id="MFD1716222.1"/>
    </source>
</evidence>
<dbReference type="InterPro" id="IPR001310">
    <property type="entry name" value="Histidine_triad_HIT"/>
</dbReference>
<accession>A0ABW4KZK6</accession>
<dbReference type="InterPro" id="IPR011146">
    <property type="entry name" value="HIT-like"/>
</dbReference>
<keyword evidence="3" id="KW-0808">Transferase</keyword>
<dbReference type="EMBL" id="JBHUEE010000001">
    <property type="protein sequence ID" value="MFD1716222.1"/>
    <property type="molecule type" value="Genomic_DNA"/>
</dbReference>
<organism evidence="3 4">
    <name type="scientific">Georgenia deserti</name>
    <dbReference type="NCBI Taxonomy" id="2093781"/>
    <lineage>
        <taxon>Bacteria</taxon>
        <taxon>Bacillati</taxon>
        <taxon>Actinomycetota</taxon>
        <taxon>Actinomycetes</taxon>
        <taxon>Micrococcales</taxon>
        <taxon>Bogoriellaceae</taxon>
        <taxon>Georgenia</taxon>
    </lineage>
</organism>
<dbReference type="Pfam" id="PF01230">
    <property type="entry name" value="HIT"/>
    <property type="match status" value="1"/>
</dbReference>
<dbReference type="PANTHER" id="PTHR46648">
    <property type="entry name" value="HIT FAMILY PROTEIN 1"/>
    <property type="match status" value="1"/>
</dbReference>